<feature type="domain" description="SGTA homodimerisation" evidence="2">
    <location>
        <begin position="6"/>
        <end position="71"/>
    </location>
</feature>
<accession>A0A6A6VA25</accession>
<dbReference type="Gene3D" id="1.20.5.420">
    <property type="entry name" value="Immunoglobulin FC, subunit C"/>
    <property type="match status" value="1"/>
</dbReference>
<dbReference type="FunFam" id="1.20.5.420:FF:000005">
    <property type="entry name" value="Hsc70 cochaperone (SGT), putative"/>
    <property type="match status" value="1"/>
</dbReference>
<reference evidence="3" key="1">
    <citation type="journal article" date="2020" name="Stud. Mycol.">
        <title>101 Dothideomycetes genomes: a test case for predicting lifestyles and emergence of pathogens.</title>
        <authorList>
            <person name="Haridas S."/>
            <person name="Albert R."/>
            <person name="Binder M."/>
            <person name="Bloem J."/>
            <person name="Labutti K."/>
            <person name="Salamov A."/>
            <person name="Andreopoulos B."/>
            <person name="Baker S."/>
            <person name="Barry K."/>
            <person name="Bills G."/>
            <person name="Bluhm B."/>
            <person name="Cannon C."/>
            <person name="Castanera R."/>
            <person name="Culley D."/>
            <person name="Daum C."/>
            <person name="Ezra D."/>
            <person name="Gonzalez J."/>
            <person name="Henrissat B."/>
            <person name="Kuo A."/>
            <person name="Liang C."/>
            <person name="Lipzen A."/>
            <person name="Lutzoni F."/>
            <person name="Magnuson J."/>
            <person name="Mondo S."/>
            <person name="Nolan M."/>
            <person name="Ohm R."/>
            <person name="Pangilinan J."/>
            <person name="Park H.-J."/>
            <person name="Ramirez L."/>
            <person name="Alfaro M."/>
            <person name="Sun H."/>
            <person name="Tritt A."/>
            <person name="Yoshinaga Y."/>
            <person name="Zwiers L.-H."/>
            <person name="Turgeon B."/>
            <person name="Goodwin S."/>
            <person name="Spatafora J."/>
            <person name="Crous P."/>
            <person name="Grigoriev I."/>
        </authorList>
    </citation>
    <scope>NUCLEOTIDE SEQUENCE</scope>
    <source>
        <strain evidence="3">CBS 119925</strain>
    </source>
</reference>
<keyword evidence="4" id="KW-1185">Reference proteome</keyword>
<proteinExistence type="predicted"/>
<evidence type="ECO:0000256" key="1">
    <source>
        <dbReference type="SAM" id="MobiDB-lite"/>
    </source>
</evidence>
<name>A0A6A6VA25_9PLEO</name>
<dbReference type="Pfam" id="PF16546">
    <property type="entry name" value="SGTA_dimer"/>
    <property type="match status" value="1"/>
</dbReference>
<dbReference type="EMBL" id="MU006577">
    <property type="protein sequence ID" value="KAF2746579.1"/>
    <property type="molecule type" value="Genomic_DNA"/>
</dbReference>
<protein>
    <recommendedName>
        <fullName evidence="2">SGTA homodimerisation domain-containing protein</fullName>
    </recommendedName>
</protein>
<feature type="region of interest" description="Disordered" evidence="1">
    <location>
        <begin position="78"/>
        <end position="97"/>
    </location>
</feature>
<dbReference type="AlphaFoldDB" id="A0A6A6VA25"/>
<dbReference type="OrthoDB" id="2335338at2759"/>
<feature type="compositionally biased region" description="Polar residues" evidence="1">
    <location>
        <begin position="79"/>
        <end position="97"/>
    </location>
</feature>
<dbReference type="InterPro" id="IPR032374">
    <property type="entry name" value="SGTA_dimer"/>
</dbReference>
<organism evidence="3 4">
    <name type="scientific">Sporormia fimetaria CBS 119925</name>
    <dbReference type="NCBI Taxonomy" id="1340428"/>
    <lineage>
        <taxon>Eukaryota</taxon>
        <taxon>Fungi</taxon>
        <taxon>Dikarya</taxon>
        <taxon>Ascomycota</taxon>
        <taxon>Pezizomycotina</taxon>
        <taxon>Dothideomycetes</taxon>
        <taxon>Pleosporomycetidae</taxon>
        <taxon>Pleosporales</taxon>
        <taxon>Sporormiaceae</taxon>
        <taxon>Sporormia</taxon>
    </lineage>
</organism>
<sequence length="97" mass="10146">MASIQSKKRLALAILDFLSTSSTDGTIEAEDAEQLEIASNCIAEAFKVDPNDKAAVQDAVGGQNLLAIYNVYEKLKGKSTPSTAGYSSASLVETGTC</sequence>
<evidence type="ECO:0000313" key="3">
    <source>
        <dbReference type="EMBL" id="KAF2746579.1"/>
    </source>
</evidence>
<dbReference type="Proteomes" id="UP000799440">
    <property type="component" value="Unassembled WGS sequence"/>
</dbReference>
<gene>
    <name evidence="3" type="ORF">M011DRAFT_88190</name>
</gene>
<evidence type="ECO:0000313" key="4">
    <source>
        <dbReference type="Proteomes" id="UP000799440"/>
    </source>
</evidence>
<evidence type="ECO:0000259" key="2">
    <source>
        <dbReference type="Pfam" id="PF16546"/>
    </source>
</evidence>